<feature type="chain" id="PRO_5004228984" description="MSHA biogenesis protein MshK" evidence="1">
    <location>
        <begin position="23"/>
        <end position="108"/>
    </location>
</feature>
<organism evidence="2 3">
    <name type="scientific">Thiobacillus denitrificans (strain ATCC 25259 / T1)</name>
    <dbReference type="NCBI Taxonomy" id="292415"/>
    <lineage>
        <taxon>Bacteria</taxon>
        <taxon>Pseudomonadati</taxon>
        <taxon>Pseudomonadota</taxon>
        <taxon>Betaproteobacteria</taxon>
        <taxon>Nitrosomonadales</taxon>
        <taxon>Thiobacillaceae</taxon>
        <taxon>Thiobacillus</taxon>
    </lineage>
</organism>
<evidence type="ECO:0008006" key="4">
    <source>
        <dbReference type="Google" id="ProtNLM"/>
    </source>
</evidence>
<keyword evidence="1" id="KW-0732">Signal</keyword>
<evidence type="ECO:0000313" key="3">
    <source>
        <dbReference type="Proteomes" id="UP000008291"/>
    </source>
</evidence>
<name>Q3SKQ9_THIDA</name>
<protein>
    <recommendedName>
        <fullName evidence="4">MSHA biogenesis protein MshK</fullName>
    </recommendedName>
</protein>
<feature type="signal peptide" evidence="1">
    <location>
        <begin position="1"/>
        <end position="22"/>
    </location>
</feature>
<dbReference type="RefSeq" id="WP_011311275.1">
    <property type="nucleotide sequence ID" value="NC_007404.1"/>
</dbReference>
<dbReference type="HOGENOM" id="CLU_2195724_0_0_4"/>
<dbReference type="OrthoDB" id="8780640at2"/>
<dbReference type="STRING" id="292415.Tbd_0763"/>
<dbReference type="AlphaFoldDB" id="Q3SKQ9"/>
<dbReference type="KEGG" id="tbd:Tbd_0763"/>
<proteinExistence type="predicted"/>
<reference evidence="2 3" key="1">
    <citation type="journal article" date="2006" name="J. Bacteriol.">
        <title>The genome sequence of the obligately chemolithoautotrophic, facultatively anaerobic bacterium Thiobacillus denitrificans.</title>
        <authorList>
            <person name="Beller H.R."/>
            <person name="Chain P.S."/>
            <person name="Letain T.E."/>
            <person name="Chakicherla A."/>
            <person name="Larimer F.W."/>
            <person name="Richardson P.M."/>
            <person name="Coleman M.A."/>
            <person name="Wood A.P."/>
            <person name="Kelly D.P."/>
        </authorList>
    </citation>
    <scope>NUCLEOTIDE SEQUENCE [LARGE SCALE GENOMIC DNA]</scope>
    <source>
        <strain evidence="2 3">ATCC 25259</strain>
    </source>
</reference>
<gene>
    <name evidence="2" type="ordered locus">Tbd_0763</name>
</gene>
<evidence type="ECO:0000256" key="1">
    <source>
        <dbReference type="SAM" id="SignalP"/>
    </source>
</evidence>
<sequence length="108" mass="11187">MAARMMRPVLAALLAAPLAALALPDPTALPVAPGAGGAEAGAGATLAAIKRNGHTRIAVIGGREFAEGGHYQDARIVRIGESEVVLRRGGETTVLRLYPQVEKRPRGK</sequence>
<accession>Q3SKQ9</accession>
<dbReference type="EMBL" id="CP000116">
    <property type="protein sequence ID" value="AAZ96716.1"/>
    <property type="molecule type" value="Genomic_DNA"/>
</dbReference>
<evidence type="ECO:0000313" key="2">
    <source>
        <dbReference type="EMBL" id="AAZ96716.1"/>
    </source>
</evidence>
<keyword evidence="3" id="KW-1185">Reference proteome</keyword>
<dbReference type="Proteomes" id="UP000008291">
    <property type="component" value="Chromosome"/>
</dbReference>